<proteinExistence type="predicted"/>
<dbReference type="InterPro" id="IPR036388">
    <property type="entry name" value="WH-like_DNA-bd_sf"/>
</dbReference>
<evidence type="ECO:0000259" key="4">
    <source>
        <dbReference type="PROSITE" id="PS50995"/>
    </source>
</evidence>
<dbReference type="PRINTS" id="PR00598">
    <property type="entry name" value="HTHMARR"/>
</dbReference>
<evidence type="ECO:0000256" key="3">
    <source>
        <dbReference type="ARBA" id="ARBA00023163"/>
    </source>
</evidence>
<dbReference type="GO" id="GO:0003677">
    <property type="term" value="F:DNA binding"/>
    <property type="evidence" value="ECO:0007669"/>
    <property type="project" value="UniProtKB-KW"/>
</dbReference>
<sequence length="181" mass="20220">MRFRVTDPTTEDSVSHIVREWRRERPDFDAGPIGVFARILRLSGALSQRTKAWLDEEGLSWEAFSLIVTLRRQGAPYRMRPSSIIRESLLTSGAVTNRIDRVEKLGLVERAPDPDDRRAVSVQLTEAGLEKADAAIAAHVSHLHEVLEPLGEEQLEDLDRLLTAALSMIETENGSADQGPR</sequence>
<dbReference type="Gene3D" id="1.10.10.10">
    <property type="entry name" value="Winged helix-like DNA-binding domain superfamily/Winged helix DNA-binding domain"/>
    <property type="match status" value="1"/>
</dbReference>
<dbReference type="PANTHER" id="PTHR42756">
    <property type="entry name" value="TRANSCRIPTIONAL REGULATOR, MARR"/>
    <property type="match status" value="1"/>
</dbReference>
<dbReference type="SMART" id="SM00347">
    <property type="entry name" value="HTH_MARR"/>
    <property type="match status" value="1"/>
</dbReference>
<gene>
    <name evidence="5" type="ORF">F3S47_09095</name>
</gene>
<dbReference type="InterPro" id="IPR000835">
    <property type="entry name" value="HTH_MarR-typ"/>
</dbReference>
<dbReference type="SUPFAM" id="SSF46785">
    <property type="entry name" value="Winged helix' DNA-binding domain"/>
    <property type="match status" value="1"/>
</dbReference>
<protein>
    <submittedName>
        <fullName evidence="5">MarR family transcriptional regulator</fullName>
    </submittedName>
</protein>
<keyword evidence="3" id="KW-0804">Transcription</keyword>
<evidence type="ECO:0000256" key="2">
    <source>
        <dbReference type="ARBA" id="ARBA00023125"/>
    </source>
</evidence>
<dbReference type="InterPro" id="IPR036390">
    <property type="entry name" value="WH_DNA-bd_sf"/>
</dbReference>
<dbReference type="PANTHER" id="PTHR42756:SF1">
    <property type="entry name" value="TRANSCRIPTIONAL REPRESSOR OF EMRAB OPERON"/>
    <property type="match status" value="1"/>
</dbReference>
<dbReference type="GO" id="GO:0003700">
    <property type="term" value="F:DNA-binding transcription factor activity"/>
    <property type="evidence" value="ECO:0007669"/>
    <property type="project" value="InterPro"/>
</dbReference>
<keyword evidence="1" id="KW-0805">Transcription regulation</keyword>
<organism evidence="5 6">
    <name type="scientific">Histidinibacterium aquaticum</name>
    <dbReference type="NCBI Taxonomy" id="2613962"/>
    <lineage>
        <taxon>Bacteria</taxon>
        <taxon>Pseudomonadati</taxon>
        <taxon>Pseudomonadota</taxon>
        <taxon>Alphaproteobacteria</taxon>
        <taxon>Rhodobacterales</taxon>
        <taxon>Paracoccaceae</taxon>
        <taxon>Histidinibacterium</taxon>
    </lineage>
</organism>
<dbReference type="AlphaFoldDB" id="A0A5J5GP91"/>
<keyword evidence="2" id="KW-0238">DNA-binding</keyword>
<evidence type="ECO:0000313" key="6">
    <source>
        <dbReference type="Proteomes" id="UP000326554"/>
    </source>
</evidence>
<feature type="domain" description="HTH marR-type" evidence="4">
    <location>
        <begin position="32"/>
        <end position="167"/>
    </location>
</feature>
<reference evidence="5 6" key="1">
    <citation type="submission" date="2019-09" db="EMBL/GenBank/DDBJ databases">
        <authorList>
            <person name="Park J.-S."/>
            <person name="Choi H.-J."/>
        </authorList>
    </citation>
    <scope>NUCLEOTIDE SEQUENCE [LARGE SCALE GENOMIC DNA]</scope>
    <source>
        <strain evidence="5 6">176SS1-4</strain>
    </source>
</reference>
<evidence type="ECO:0000256" key="1">
    <source>
        <dbReference type="ARBA" id="ARBA00023015"/>
    </source>
</evidence>
<dbReference type="Pfam" id="PF01047">
    <property type="entry name" value="MarR"/>
    <property type="match status" value="1"/>
</dbReference>
<dbReference type="PROSITE" id="PS50995">
    <property type="entry name" value="HTH_MARR_2"/>
    <property type="match status" value="1"/>
</dbReference>
<dbReference type="Proteomes" id="UP000326554">
    <property type="component" value="Unassembled WGS sequence"/>
</dbReference>
<keyword evidence="6" id="KW-1185">Reference proteome</keyword>
<dbReference type="EMBL" id="VYQE01000002">
    <property type="protein sequence ID" value="KAA9009388.1"/>
    <property type="molecule type" value="Genomic_DNA"/>
</dbReference>
<evidence type="ECO:0000313" key="5">
    <source>
        <dbReference type="EMBL" id="KAA9009388.1"/>
    </source>
</evidence>
<comment type="caution">
    <text evidence="5">The sequence shown here is derived from an EMBL/GenBank/DDBJ whole genome shotgun (WGS) entry which is preliminary data.</text>
</comment>
<accession>A0A5J5GP91</accession>
<name>A0A5J5GP91_9RHOB</name>